<dbReference type="Pfam" id="PF00392">
    <property type="entry name" value="GntR"/>
    <property type="match status" value="1"/>
</dbReference>
<gene>
    <name evidence="5" type="ORF">SAMN04488047_104128</name>
</gene>
<dbReference type="OrthoDB" id="9794015at2"/>
<reference evidence="5 6" key="1">
    <citation type="submission" date="2016-10" db="EMBL/GenBank/DDBJ databases">
        <authorList>
            <person name="de Groot N.N."/>
        </authorList>
    </citation>
    <scope>NUCLEOTIDE SEQUENCE [LARGE SCALE GENOMIC DNA]</scope>
    <source>
        <strain evidence="5 6">DSM 19547</strain>
    </source>
</reference>
<accession>A0A1I5NXX3</accession>
<dbReference type="GO" id="GO:0003677">
    <property type="term" value="F:DNA binding"/>
    <property type="evidence" value="ECO:0007669"/>
    <property type="project" value="UniProtKB-KW"/>
</dbReference>
<dbReference type="RefSeq" id="WP_093419792.1">
    <property type="nucleotide sequence ID" value="NZ_FOXA01000004.1"/>
</dbReference>
<dbReference type="Gene3D" id="1.10.10.10">
    <property type="entry name" value="Winged helix-like DNA-binding domain superfamily/Winged helix DNA-binding domain"/>
    <property type="match status" value="1"/>
</dbReference>
<organism evidence="5 6">
    <name type="scientific">Tranquillimonas alkanivorans</name>
    <dbReference type="NCBI Taxonomy" id="441119"/>
    <lineage>
        <taxon>Bacteria</taxon>
        <taxon>Pseudomonadati</taxon>
        <taxon>Pseudomonadota</taxon>
        <taxon>Alphaproteobacteria</taxon>
        <taxon>Rhodobacterales</taxon>
        <taxon>Roseobacteraceae</taxon>
        <taxon>Tranquillimonas</taxon>
    </lineage>
</organism>
<dbReference type="PRINTS" id="PR00035">
    <property type="entry name" value="HTHGNTR"/>
</dbReference>
<dbReference type="InterPro" id="IPR000524">
    <property type="entry name" value="Tscrpt_reg_HTH_GntR"/>
</dbReference>
<protein>
    <submittedName>
        <fullName evidence="5">Transcriptional regulator, GntR family</fullName>
    </submittedName>
</protein>
<name>A0A1I5NXX3_9RHOB</name>
<evidence type="ECO:0000256" key="1">
    <source>
        <dbReference type="ARBA" id="ARBA00023015"/>
    </source>
</evidence>
<evidence type="ECO:0000259" key="4">
    <source>
        <dbReference type="PROSITE" id="PS50949"/>
    </source>
</evidence>
<dbReference type="InterPro" id="IPR036388">
    <property type="entry name" value="WH-like_DNA-bd_sf"/>
</dbReference>
<feature type="domain" description="HTH gntR-type" evidence="4">
    <location>
        <begin position="7"/>
        <end position="75"/>
    </location>
</feature>
<dbReference type="Pfam" id="PF07702">
    <property type="entry name" value="UTRA"/>
    <property type="match status" value="1"/>
</dbReference>
<dbReference type="PROSITE" id="PS50949">
    <property type="entry name" value="HTH_GNTR"/>
    <property type="match status" value="1"/>
</dbReference>
<dbReference type="InterPro" id="IPR050679">
    <property type="entry name" value="Bact_HTH_transcr_reg"/>
</dbReference>
<dbReference type="SMART" id="SM00345">
    <property type="entry name" value="HTH_GNTR"/>
    <property type="match status" value="1"/>
</dbReference>
<dbReference type="AlphaFoldDB" id="A0A1I5NXX3"/>
<dbReference type="SMART" id="SM00866">
    <property type="entry name" value="UTRA"/>
    <property type="match status" value="1"/>
</dbReference>
<evidence type="ECO:0000313" key="5">
    <source>
        <dbReference type="EMBL" id="SFP26470.1"/>
    </source>
</evidence>
<keyword evidence="6" id="KW-1185">Reference proteome</keyword>
<dbReference type="InterPro" id="IPR028978">
    <property type="entry name" value="Chorismate_lyase_/UTRA_dom_sf"/>
</dbReference>
<dbReference type="GO" id="GO:0003700">
    <property type="term" value="F:DNA-binding transcription factor activity"/>
    <property type="evidence" value="ECO:0007669"/>
    <property type="project" value="InterPro"/>
</dbReference>
<keyword evidence="2" id="KW-0238">DNA-binding</keyword>
<dbReference type="PANTHER" id="PTHR44846">
    <property type="entry name" value="MANNOSYL-D-GLYCERATE TRANSPORT/METABOLISM SYSTEM REPRESSOR MNGR-RELATED"/>
    <property type="match status" value="1"/>
</dbReference>
<dbReference type="SUPFAM" id="SSF46785">
    <property type="entry name" value="Winged helix' DNA-binding domain"/>
    <property type="match status" value="1"/>
</dbReference>
<dbReference type="InterPro" id="IPR036390">
    <property type="entry name" value="WH_DNA-bd_sf"/>
</dbReference>
<evidence type="ECO:0000256" key="2">
    <source>
        <dbReference type="ARBA" id="ARBA00023125"/>
    </source>
</evidence>
<keyword evidence="1" id="KW-0805">Transcription regulation</keyword>
<dbReference type="InterPro" id="IPR011663">
    <property type="entry name" value="UTRA"/>
</dbReference>
<dbReference type="GO" id="GO:0045892">
    <property type="term" value="P:negative regulation of DNA-templated transcription"/>
    <property type="evidence" value="ECO:0007669"/>
    <property type="project" value="TreeGrafter"/>
</dbReference>
<dbReference type="EMBL" id="FOXA01000004">
    <property type="protein sequence ID" value="SFP26470.1"/>
    <property type="molecule type" value="Genomic_DNA"/>
</dbReference>
<dbReference type="CDD" id="cd07377">
    <property type="entry name" value="WHTH_GntR"/>
    <property type="match status" value="1"/>
</dbReference>
<evidence type="ECO:0000256" key="3">
    <source>
        <dbReference type="ARBA" id="ARBA00023163"/>
    </source>
</evidence>
<keyword evidence="3" id="KW-0804">Transcription</keyword>
<evidence type="ECO:0000313" key="6">
    <source>
        <dbReference type="Proteomes" id="UP000199356"/>
    </source>
</evidence>
<dbReference type="PANTHER" id="PTHR44846:SF1">
    <property type="entry name" value="MANNOSYL-D-GLYCERATE TRANSPORT_METABOLISM SYSTEM REPRESSOR MNGR-RELATED"/>
    <property type="match status" value="1"/>
</dbReference>
<dbReference type="STRING" id="441119.SAMN04488047_104128"/>
<dbReference type="Gene3D" id="3.40.1410.10">
    <property type="entry name" value="Chorismate lyase-like"/>
    <property type="match status" value="1"/>
</dbReference>
<dbReference type="Proteomes" id="UP000199356">
    <property type="component" value="Unassembled WGS sequence"/>
</dbReference>
<sequence length="232" mass="25602">MSDPGAAPLYMQISDLLVRDIAAGRLLEGERLPPEREMAASYGISVGTLRKALADLSARGMLERRQGSGNYIGQTRGAGGPYAFFRLELVEGGGQPTAQVLDVQCLPKANDMPEFGPHAEAHRIRRVRSIGGIPCVLEEIWLDATWAPEVRAEDLSDSLYHYYRSRLGLWITRAEDRVGLADAPGWDAATTLTAGAPCGFVERVSWAQTGARAEFSRTWFDHQKARYVQRIK</sequence>
<dbReference type="SUPFAM" id="SSF64288">
    <property type="entry name" value="Chorismate lyase-like"/>
    <property type="match status" value="1"/>
</dbReference>
<proteinExistence type="predicted"/>